<dbReference type="Proteomes" id="UP001239111">
    <property type="component" value="Chromosome 4"/>
</dbReference>
<protein>
    <submittedName>
        <fullName evidence="1">Uncharacterized protein</fullName>
    </submittedName>
</protein>
<dbReference type="EMBL" id="CM056744">
    <property type="protein sequence ID" value="KAJ8666504.1"/>
    <property type="molecule type" value="Genomic_DNA"/>
</dbReference>
<gene>
    <name evidence="1" type="ORF">QAD02_008166</name>
</gene>
<sequence>MRSIHDAPRGDLLYDIEPPGENCVKRKCPEIVMEIEGIDISTLVDSGSEVTCISEDFYLQHQDVFKICPTLAISGKIIRGATGQKSTHEIPMPDDYSDWISGFLSDIYCGSKTNEGLHIGI</sequence>
<comment type="caution">
    <text evidence="1">The sequence shown here is derived from an EMBL/GenBank/DDBJ whole genome shotgun (WGS) entry which is preliminary data.</text>
</comment>
<organism evidence="1 2">
    <name type="scientific">Eretmocerus hayati</name>
    <dbReference type="NCBI Taxonomy" id="131215"/>
    <lineage>
        <taxon>Eukaryota</taxon>
        <taxon>Metazoa</taxon>
        <taxon>Ecdysozoa</taxon>
        <taxon>Arthropoda</taxon>
        <taxon>Hexapoda</taxon>
        <taxon>Insecta</taxon>
        <taxon>Pterygota</taxon>
        <taxon>Neoptera</taxon>
        <taxon>Endopterygota</taxon>
        <taxon>Hymenoptera</taxon>
        <taxon>Apocrita</taxon>
        <taxon>Proctotrupomorpha</taxon>
        <taxon>Chalcidoidea</taxon>
        <taxon>Aphelinidae</taxon>
        <taxon>Aphelininae</taxon>
        <taxon>Eretmocerus</taxon>
    </lineage>
</organism>
<name>A0ACC2N5P9_9HYME</name>
<evidence type="ECO:0000313" key="1">
    <source>
        <dbReference type="EMBL" id="KAJ8666504.1"/>
    </source>
</evidence>
<evidence type="ECO:0000313" key="2">
    <source>
        <dbReference type="Proteomes" id="UP001239111"/>
    </source>
</evidence>
<keyword evidence="2" id="KW-1185">Reference proteome</keyword>
<accession>A0ACC2N5P9</accession>
<proteinExistence type="predicted"/>
<reference evidence="1" key="1">
    <citation type="submission" date="2023-04" db="EMBL/GenBank/DDBJ databases">
        <title>A chromosome-level genome assembly of the parasitoid wasp Eretmocerus hayati.</title>
        <authorList>
            <person name="Zhong Y."/>
            <person name="Liu S."/>
            <person name="Liu Y."/>
        </authorList>
    </citation>
    <scope>NUCLEOTIDE SEQUENCE</scope>
    <source>
        <strain evidence="1">ZJU_SS_LIU_2023</strain>
    </source>
</reference>